<feature type="compositionally biased region" description="Polar residues" evidence="1">
    <location>
        <begin position="31"/>
        <end position="44"/>
    </location>
</feature>
<protein>
    <submittedName>
        <fullName evidence="2">Lasso RiPP family leader peptide-containing protein</fullName>
    </submittedName>
</protein>
<reference evidence="2 3" key="1">
    <citation type="submission" date="2023-09" db="EMBL/GenBank/DDBJ databases">
        <authorList>
            <person name="Rey-Velasco X."/>
        </authorList>
    </citation>
    <scope>NUCLEOTIDE SEQUENCE [LARGE SCALE GENOMIC DNA]</scope>
    <source>
        <strain evidence="2 3">F394</strain>
    </source>
</reference>
<sequence>MKTYSTPALADLGDVRTLTAADQQSTQTDQIFNNGESIGTSQGSLDACVSPSPNPQPGDTCT</sequence>
<dbReference type="NCBIfam" id="NF033521">
    <property type="entry name" value="lasso_leader_L3"/>
    <property type="match status" value="1"/>
</dbReference>
<proteinExistence type="predicted"/>
<accession>A0ABU3BSQ4</accession>
<dbReference type="EMBL" id="JAVRHT010000025">
    <property type="protein sequence ID" value="MDT0632314.1"/>
    <property type="molecule type" value="Genomic_DNA"/>
</dbReference>
<feature type="region of interest" description="Disordered" evidence="1">
    <location>
        <begin position="22"/>
        <end position="62"/>
    </location>
</feature>
<evidence type="ECO:0000256" key="1">
    <source>
        <dbReference type="SAM" id="MobiDB-lite"/>
    </source>
</evidence>
<evidence type="ECO:0000313" key="3">
    <source>
        <dbReference type="Proteomes" id="UP001267426"/>
    </source>
</evidence>
<gene>
    <name evidence="2" type="ORF">RM540_11200</name>
</gene>
<name>A0ABU3BSQ4_9BACT</name>
<dbReference type="Proteomes" id="UP001267426">
    <property type="component" value="Unassembled WGS sequence"/>
</dbReference>
<dbReference type="RefSeq" id="WP_311664087.1">
    <property type="nucleotide sequence ID" value="NZ_JAVRHT010000025.1"/>
</dbReference>
<comment type="caution">
    <text evidence="2">The sequence shown here is derived from an EMBL/GenBank/DDBJ whole genome shotgun (WGS) entry which is preliminary data.</text>
</comment>
<organism evidence="2 3">
    <name type="scientific">Rubrivirga litoralis</name>
    <dbReference type="NCBI Taxonomy" id="3075598"/>
    <lineage>
        <taxon>Bacteria</taxon>
        <taxon>Pseudomonadati</taxon>
        <taxon>Rhodothermota</taxon>
        <taxon>Rhodothermia</taxon>
        <taxon>Rhodothermales</taxon>
        <taxon>Rubricoccaceae</taxon>
        <taxon>Rubrivirga</taxon>
    </lineage>
</organism>
<evidence type="ECO:0000313" key="2">
    <source>
        <dbReference type="EMBL" id="MDT0632314.1"/>
    </source>
</evidence>
<keyword evidence="3" id="KW-1185">Reference proteome</keyword>